<keyword evidence="1" id="KW-0812">Transmembrane</keyword>
<gene>
    <name evidence="2" type="ORF">LARSCL_LOCUS17767</name>
</gene>
<proteinExistence type="predicted"/>
<keyword evidence="3" id="KW-1185">Reference proteome</keyword>
<evidence type="ECO:0008006" key="4">
    <source>
        <dbReference type="Google" id="ProtNLM"/>
    </source>
</evidence>
<keyword evidence="1" id="KW-0472">Membrane</keyword>
<evidence type="ECO:0000313" key="2">
    <source>
        <dbReference type="EMBL" id="CAL1292641.1"/>
    </source>
</evidence>
<evidence type="ECO:0000313" key="3">
    <source>
        <dbReference type="Proteomes" id="UP001497382"/>
    </source>
</evidence>
<organism evidence="2 3">
    <name type="scientific">Larinioides sclopetarius</name>
    <dbReference type="NCBI Taxonomy" id="280406"/>
    <lineage>
        <taxon>Eukaryota</taxon>
        <taxon>Metazoa</taxon>
        <taxon>Ecdysozoa</taxon>
        <taxon>Arthropoda</taxon>
        <taxon>Chelicerata</taxon>
        <taxon>Arachnida</taxon>
        <taxon>Araneae</taxon>
        <taxon>Araneomorphae</taxon>
        <taxon>Entelegynae</taxon>
        <taxon>Araneoidea</taxon>
        <taxon>Araneidae</taxon>
        <taxon>Larinioides</taxon>
    </lineage>
</organism>
<sequence>MTFSRSLCEQRKALLVALHRCFFFSPVGYFFSFLASSDCVWSILITWN</sequence>
<reference evidence="2 3" key="1">
    <citation type="submission" date="2024-04" db="EMBL/GenBank/DDBJ databases">
        <authorList>
            <person name="Rising A."/>
            <person name="Reimegard J."/>
            <person name="Sonavane S."/>
            <person name="Akerstrom W."/>
            <person name="Nylinder S."/>
            <person name="Hedman E."/>
            <person name="Kallberg Y."/>
        </authorList>
    </citation>
    <scope>NUCLEOTIDE SEQUENCE [LARGE SCALE GENOMIC DNA]</scope>
</reference>
<feature type="transmembrane region" description="Helical" evidence="1">
    <location>
        <begin position="21"/>
        <end position="47"/>
    </location>
</feature>
<accession>A0AAV2B9X7</accession>
<comment type="caution">
    <text evidence="2">The sequence shown here is derived from an EMBL/GenBank/DDBJ whole genome shotgun (WGS) entry which is preliminary data.</text>
</comment>
<dbReference type="AlphaFoldDB" id="A0AAV2B9X7"/>
<protein>
    <recommendedName>
        <fullName evidence="4">Photosystem II protein I</fullName>
    </recommendedName>
</protein>
<keyword evidence="1" id="KW-1133">Transmembrane helix</keyword>
<evidence type="ECO:0000256" key="1">
    <source>
        <dbReference type="SAM" id="Phobius"/>
    </source>
</evidence>
<name>A0AAV2B9X7_9ARAC</name>
<dbReference type="Proteomes" id="UP001497382">
    <property type="component" value="Unassembled WGS sequence"/>
</dbReference>
<dbReference type="EMBL" id="CAXIEN010000310">
    <property type="protein sequence ID" value="CAL1292641.1"/>
    <property type="molecule type" value="Genomic_DNA"/>
</dbReference>